<gene>
    <name evidence="1" type="ORF">PZN02_006374</name>
</gene>
<evidence type="ECO:0000313" key="1">
    <source>
        <dbReference type="EMBL" id="WEX91548.1"/>
    </source>
</evidence>
<sequence>MKSVFAGNFDPERAIEVAIELYGKDATTAVAYCALDAYTDRREADYRFWFAIFAHLRGIPLSDSKH</sequence>
<accession>A0ABY8DKV6</accession>
<keyword evidence="2" id="KW-1185">Reference proteome</keyword>
<organism evidence="1 2">
    <name type="scientific">Sinorhizobium garamanticum</name>
    <dbReference type="NCBI Taxonomy" id="680247"/>
    <lineage>
        <taxon>Bacteria</taxon>
        <taxon>Pseudomonadati</taxon>
        <taxon>Pseudomonadota</taxon>
        <taxon>Alphaproteobacteria</taxon>
        <taxon>Hyphomicrobiales</taxon>
        <taxon>Rhizobiaceae</taxon>
        <taxon>Sinorhizobium/Ensifer group</taxon>
        <taxon>Sinorhizobium</taxon>
    </lineage>
</organism>
<name>A0ABY8DKV6_9HYPH</name>
<dbReference type="Proteomes" id="UP001229355">
    <property type="component" value="Plasmid unnamed"/>
</dbReference>
<geneLocation type="plasmid" evidence="1 2">
    <name>unnamed</name>
</geneLocation>
<proteinExistence type="predicted"/>
<evidence type="ECO:0000313" key="2">
    <source>
        <dbReference type="Proteomes" id="UP001229355"/>
    </source>
</evidence>
<protein>
    <submittedName>
        <fullName evidence="1">Uncharacterized protein</fullName>
    </submittedName>
</protein>
<dbReference type="EMBL" id="CP120375">
    <property type="protein sequence ID" value="WEX91548.1"/>
    <property type="molecule type" value="Genomic_DNA"/>
</dbReference>
<dbReference type="RefSeq" id="WP_280663508.1">
    <property type="nucleotide sequence ID" value="NZ_CP120375.1"/>
</dbReference>
<keyword evidence="1" id="KW-0614">Plasmid</keyword>
<reference evidence="1 2" key="1">
    <citation type="submission" date="2023-03" db="EMBL/GenBank/DDBJ databases">
        <authorList>
            <person name="Kaur S."/>
            <person name="Espinosa-Saiz D."/>
            <person name="Velazquez E."/>
            <person name="Menendez E."/>
            <person name="diCenzo G.C."/>
        </authorList>
    </citation>
    <scope>NUCLEOTIDE SEQUENCE [LARGE SCALE GENOMIC DNA]</scope>
    <source>
        <strain evidence="1 2">LMG 24692</strain>
        <plasmid evidence="1 2">unnamed</plasmid>
    </source>
</reference>